<proteinExistence type="predicted"/>
<dbReference type="AlphaFoldDB" id="A0A544U8D1"/>
<name>A0A544U8D1_LYSSH</name>
<dbReference type="RefSeq" id="WP_142510709.1">
    <property type="nucleotide sequence ID" value="NZ_SADV01000031.1"/>
</dbReference>
<evidence type="ECO:0000313" key="2">
    <source>
        <dbReference type="Proteomes" id="UP000317944"/>
    </source>
</evidence>
<sequence length="68" mass="7848">MRVPKEIQEAIKVAGVSFQVARENEKIVRDWLDSKGYYENDTVADLYIDCIENGSNSPNTFIKFLKSY</sequence>
<protein>
    <submittedName>
        <fullName evidence="1">Uncharacterized protein</fullName>
    </submittedName>
</protein>
<accession>A0A544U8D1</accession>
<dbReference type="OrthoDB" id="2974096at2"/>
<dbReference type="Proteomes" id="UP000317944">
    <property type="component" value="Unassembled WGS sequence"/>
</dbReference>
<gene>
    <name evidence="1" type="ORF">C7Y47_22115</name>
</gene>
<comment type="caution">
    <text evidence="1">The sequence shown here is derived from an EMBL/GenBank/DDBJ whole genome shotgun (WGS) entry which is preliminary data.</text>
</comment>
<evidence type="ECO:0000313" key="1">
    <source>
        <dbReference type="EMBL" id="TQR28338.1"/>
    </source>
</evidence>
<organism evidence="1 2">
    <name type="scientific">Lysinibacillus sphaericus</name>
    <name type="common">Bacillus sphaericus</name>
    <dbReference type="NCBI Taxonomy" id="1421"/>
    <lineage>
        <taxon>Bacteria</taxon>
        <taxon>Bacillati</taxon>
        <taxon>Bacillota</taxon>
        <taxon>Bacilli</taxon>
        <taxon>Bacillales</taxon>
        <taxon>Bacillaceae</taxon>
        <taxon>Lysinibacillus</taxon>
    </lineage>
</organism>
<dbReference type="EMBL" id="SADV01000031">
    <property type="protein sequence ID" value="TQR28338.1"/>
    <property type="molecule type" value="Genomic_DNA"/>
</dbReference>
<reference evidence="1 2" key="1">
    <citation type="submission" date="2018-03" db="EMBL/GenBank/DDBJ databases">
        <title>Aerobic endospore-forming bacteria genome sequencing and assembly.</title>
        <authorList>
            <person name="Cavalcante D.A."/>
            <person name="Driks A."/>
            <person name="Putonti C."/>
            <person name="De-Souza M.T."/>
        </authorList>
    </citation>
    <scope>NUCLEOTIDE SEQUENCE [LARGE SCALE GENOMIC DNA]</scope>
    <source>
        <strain evidence="1 2">SDF0037</strain>
    </source>
</reference>